<keyword evidence="7 11" id="KW-0443">Lipid metabolism</keyword>
<dbReference type="GO" id="GO:0008808">
    <property type="term" value="F:cardiolipin synthase activity"/>
    <property type="evidence" value="ECO:0007669"/>
    <property type="project" value="UniProtKB-UniRule"/>
</dbReference>
<comment type="similarity">
    <text evidence="11">Belongs to the phospholipase D family. Cardiolipin synthase subfamily. ClsA sub-subfamily.</text>
</comment>
<keyword evidence="5" id="KW-0677">Repeat</keyword>
<feature type="active site" evidence="11">
    <location>
        <position position="406"/>
    </location>
</feature>
<evidence type="ECO:0000259" key="12">
    <source>
        <dbReference type="PROSITE" id="PS50035"/>
    </source>
</evidence>
<dbReference type="PANTHER" id="PTHR21248">
    <property type="entry name" value="CARDIOLIPIN SYNTHASE"/>
    <property type="match status" value="1"/>
</dbReference>
<evidence type="ECO:0000256" key="3">
    <source>
        <dbReference type="ARBA" id="ARBA00022679"/>
    </source>
</evidence>
<dbReference type="InterPro" id="IPR001736">
    <property type="entry name" value="PLipase_D/transphosphatidylase"/>
</dbReference>
<evidence type="ECO:0000313" key="13">
    <source>
        <dbReference type="EMBL" id="BBG30229.1"/>
    </source>
</evidence>
<evidence type="ECO:0000256" key="8">
    <source>
        <dbReference type="ARBA" id="ARBA00023136"/>
    </source>
</evidence>
<evidence type="ECO:0000313" key="14">
    <source>
        <dbReference type="Proteomes" id="UP000267342"/>
    </source>
</evidence>
<evidence type="ECO:0000256" key="11">
    <source>
        <dbReference type="HAMAP-Rule" id="MF_00190"/>
    </source>
</evidence>
<dbReference type="InterPro" id="IPR030840">
    <property type="entry name" value="CL_synthase_A"/>
</dbReference>
<feature type="active site" evidence="11">
    <location>
        <position position="231"/>
    </location>
</feature>
<keyword evidence="10 11" id="KW-1208">Phospholipid metabolism</keyword>
<feature type="transmembrane region" description="Helical" evidence="11">
    <location>
        <begin position="41"/>
        <end position="62"/>
    </location>
</feature>
<name>A0A348HF27_9GAMM</name>
<dbReference type="HAMAP" id="MF_00190">
    <property type="entry name" value="Cardiolipin_synth_ClsA"/>
    <property type="match status" value="1"/>
</dbReference>
<sequence>MIESDTSMLALFGALFVLFFHALGVLSGVMALMSSRTSQGAIAWLISLVTFPYLAVPAYWFLGRPRFYGYVNARGERDNVLRRELHRVRSHLDAHRSSLQEAHCRIQAIERLSMTPLTSGNRVDLLIDGADAFDSMFEGLKRAEDYVLIQFFIVRNDRLGRLLQQHLIDCAERGVRVCFIYDELGSHQLPERYIRTLRDAGVEIHRFGSSRGWRHRFQVNFRNHRKVLVVDGREGWVGGLNVGIEYLGEKPSIGPWRDTHLYLHGPAVLGLQEAFWEDWYWATEEILALEWQPQHTETQDRQVIIVPTGPADGQATASLMVQNAINMAKKRFWVSSPYFVPDEGVQDALKLAALRGVDVRVMIPERPDHLLVYLSAFSFLGDMIRAGVKIYRYLPGFLHQKVMLVDQHSASVGTVNLDNRSFRLNFEIMAYVIDSGFAQEVEAMLTRDLAQCRQVTLDEITQRPLWRKLVSRAAYLASPIQ</sequence>
<dbReference type="PROSITE" id="PS50035">
    <property type="entry name" value="PLD"/>
    <property type="match status" value="2"/>
</dbReference>
<evidence type="ECO:0000256" key="9">
    <source>
        <dbReference type="ARBA" id="ARBA00023209"/>
    </source>
</evidence>
<evidence type="ECO:0000256" key="4">
    <source>
        <dbReference type="ARBA" id="ARBA00022692"/>
    </source>
</evidence>
<dbReference type="STRING" id="1123510.GCA_000620025_00466"/>
<evidence type="ECO:0000256" key="10">
    <source>
        <dbReference type="ARBA" id="ARBA00023264"/>
    </source>
</evidence>
<keyword evidence="2 11" id="KW-0444">Lipid biosynthesis</keyword>
<gene>
    <name evidence="11" type="primary">clsA</name>
    <name evidence="13" type="ORF">ZBT109_1469</name>
</gene>
<evidence type="ECO:0000256" key="6">
    <source>
        <dbReference type="ARBA" id="ARBA00022989"/>
    </source>
</evidence>
<dbReference type="AlphaFoldDB" id="A0A348HF27"/>
<dbReference type="PANTHER" id="PTHR21248:SF22">
    <property type="entry name" value="PHOSPHOLIPASE D"/>
    <property type="match status" value="1"/>
</dbReference>
<keyword evidence="1 11" id="KW-1003">Cell membrane</keyword>
<evidence type="ECO:0000256" key="7">
    <source>
        <dbReference type="ARBA" id="ARBA00023098"/>
    </source>
</evidence>
<evidence type="ECO:0000256" key="5">
    <source>
        <dbReference type="ARBA" id="ARBA00022737"/>
    </source>
</evidence>
<comment type="function">
    <text evidence="11">Catalyzes the reversible phosphatidyl group transfer from one phosphatidylglycerol molecule to another to form cardiolipin (CL) (diphosphatidylglycerol) and glycerol.</text>
</comment>
<feature type="active site" evidence="11">
    <location>
        <position position="224"/>
    </location>
</feature>
<keyword evidence="6 11" id="KW-1133">Transmembrane helix</keyword>
<dbReference type="Pfam" id="PF13091">
    <property type="entry name" value="PLDc_2"/>
    <property type="match status" value="2"/>
</dbReference>
<dbReference type="GO" id="GO:0032049">
    <property type="term" value="P:cardiolipin biosynthetic process"/>
    <property type="evidence" value="ECO:0007669"/>
    <property type="project" value="UniProtKB-UniRule"/>
</dbReference>
<dbReference type="NCBIfam" id="TIGR04265">
    <property type="entry name" value="bac_cardiolipin"/>
    <property type="match status" value="1"/>
</dbReference>
<organism evidence="13 14">
    <name type="scientific">Zymobacter palmae</name>
    <dbReference type="NCBI Taxonomy" id="33074"/>
    <lineage>
        <taxon>Bacteria</taxon>
        <taxon>Pseudomonadati</taxon>
        <taxon>Pseudomonadota</taxon>
        <taxon>Gammaproteobacteria</taxon>
        <taxon>Oceanospirillales</taxon>
        <taxon>Halomonadaceae</taxon>
        <taxon>Zymobacter group</taxon>
        <taxon>Zymobacter</taxon>
    </lineage>
</organism>
<proteinExistence type="inferred from homology"/>
<dbReference type="SMART" id="SM00155">
    <property type="entry name" value="PLDc"/>
    <property type="match status" value="2"/>
</dbReference>
<keyword evidence="14" id="KW-1185">Reference proteome</keyword>
<dbReference type="SUPFAM" id="SSF56024">
    <property type="entry name" value="Phospholipase D/nuclease"/>
    <property type="match status" value="2"/>
</dbReference>
<evidence type="ECO:0000256" key="1">
    <source>
        <dbReference type="ARBA" id="ARBA00022475"/>
    </source>
</evidence>
<dbReference type="KEGG" id="zpl:ZBT109_1469"/>
<comment type="subcellular location">
    <subcellularLocation>
        <location evidence="11">Cell membrane</location>
        <topology evidence="11">Multi-pass membrane protein</topology>
    </subcellularLocation>
</comment>
<dbReference type="GO" id="GO:0005886">
    <property type="term" value="C:plasma membrane"/>
    <property type="evidence" value="ECO:0007669"/>
    <property type="project" value="UniProtKB-SubCell"/>
</dbReference>
<feature type="active site" evidence="11">
    <location>
        <position position="226"/>
    </location>
</feature>
<protein>
    <recommendedName>
        <fullName evidence="11">Cardiolipin synthase A</fullName>
        <shortName evidence="11">CL synthase</shortName>
        <ecNumber evidence="11">2.7.8.-</ecNumber>
    </recommendedName>
</protein>
<dbReference type="InterPro" id="IPR022924">
    <property type="entry name" value="Cardiolipin_synthase"/>
</dbReference>
<dbReference type="CDD" id="cd09155">
    <property type="entry name" value="PLDc_PaCLS_like_1"/>
    <property type="match status" value="1"/>
</dbReference>
<keyword evidence="8 11" id="KW-0472">Membrane</keyword>
<dbReference type="Proteomes" id="UP000267342">
    <property type="component" value="Chromosome"/>
</dbReference>
<dbReference type="CDD" id="cd09161">
    <property type="entry name" value="PLDc_PaCLS_like_2"/>
    <property type="match status" value="1"/>
</dbReference>
<feature type="domain" description="PLD phosphodiesterase" evidence="12">
    <location>
        <begin position="394"/>
        <end position="421"/>
    </location>
</feature>
<dbReference type="Gene3D" id="3.30.870.10">
    <property type="entry name" value="Endonuclease Chain A"/>
    <property type="match status" value="2"/>
</dbReference>
<keyword evidence="3 11" id="KW-0808">Transferase</keyword>
<evidence type="ECO:0000256" key="2">
    <source>
        <dbReference type="ARBA" id="ARBA00022516"/>
    </source>
</evidence>
<dbReference type="EC" id="2.7.8.-" evidence="11"/>
<comment type="catalytic activity">
    <reaction evidence="11">
        <text>2 a 1,2-diacyl-sn-glycero-3-phospho-(1'-sn-glycerol) = a cardiolipin + glycerol</text>
        <dbReference type="Rhea" id="RHEA:31451"/>
        <dbReference type="ChEBI" id="CHEBI:17754"/>
        <dbReference type="ChEBI" id="CHEBI:62237"/>
        <dbReference type="ChEBI" id="CHEBI:64716"/>
    </reaction>
</comment>
<reference evidence="13 14" key="1">
    <citation type="submission" date="2018-09" db="EMBL/GenBank/DDBJ databases">
        <title>Zymobacter palmae IAM14233 (=T109) whole genome analysis.</title>
        <authorList>
            <person name="Yanase H."/>
        </authorList>
    </citation>
    <scope>NUCLEOTIDE SEQUENCE [LARGE SCALE GENOMIC DNA]</scope>
    <source>
        <strain evidence="13 14">IAM14233</strain>
    </source>
</reference>
<feature type="active site" evidence="11">
    <location>
        <position position="399"/>
    </location>
</feature>
<dbReference type="FunFam" id="3.30.870.10:FF:000014">
    <property type="entry name" value="Cardiolipin synthase"/>
    <property type="match status" value="1"/>
</dbReference>
<accession>A0A348HF27</accession>
<dbReference type="InterPro" id="IPR025202">
    <property type="entry name" value="PLD-like_dom"/>
</dbReference>
<feature type="active site" evidence="11">
    <location>
        <position position="401"/>
    </location>
</feature>
<keyword evidence="9 11" id="KW-0594">Phospholipid biosynthesis</keyword>
<feature type="domain" description="PLD phosphodiesterase" evidence="12">
    <location>
        <begin position="219"/>
        <end position="246"/>
    </location>
</feature>
<keyword evidence="4 11" id="KW-0812">Transmembrane</keyword>
<dbReference type="EMBL" id="AP018933">
    <property type="protein sequence ID" value="BBG30229.1"/>
    <property type="molecule type" value="Genomic_DNA"/>
</dbReference>
<comment type="caution">
    <text evidence="11">Lacks conserved residue(s) required for the propagation of feature annotation.</text>
</comment>